<organism evidence="2 3">
    <name type="scientific">Gossypium darwinii</name>
    <name type="common">Darwin's cotton</name>
    <name type="synonym">Gossypium barbadense var. darwinii</name>
    <dbReference type="NCBI Taxonomy" id="34276"/>
    <lineage>
        <taxon>Eukaryota</taxon>
        <taxon>Viridiplantae</taxon>
        <taxon>Streptophyta</taxon>
        <taxon>Embryophyta</taxon>
        <taxon>Tracheophyta</taxon>
        <taxon>Spermatophyta</taxon>
        <taxon>Magnoliopsida</taxon>
        <taxon>eudicotyledons</taxon>
        <taxon>Gunneridae</taxon>
        <taxon>Pentapetalae</taxon>
        <taxon>rosids</taxon>
        <taxon>malvids</taxon>
        <taxon>Malvales</taxon>
        <taxon>Malvaceae</taxon>
        <taxon>Malvoideae</taxon>
        <taxon>Gossypium</taxon>
    </lineage>
</organism>
<evidence type="ECO:0000313" key="3">
    <source>
        <dbReference type="Proteomes" id="UP000323506"/>
    </source>
</evidence>
<reference evidence="2 3" key="1">
    <citation type="submission" date="2019-06" db="EMBL/GenBank/DDBJ databases">
        <title>WGS assembly of Gossypium darwinii.</title>
        <authorList>
            <person name="Chen Z.J."/>
            <person name="Sreedasyam A."/>
            <person name="Ando A."/>
            <person name="Song Q."/>
            <person name="De L."/>
            <person name="Hulse-Kemp A."/>
            <person name="Ding M."/>
            <person name="Ye W."/>
            <person name="Kirkbride R."/>
            <person name="Jenkins J."/>
            <person name="Plott C."/>
            <person name="Lovell J."/>
            <person name="Lin Y.-M."/>
            <person name="Vaughn R."/>
            <person name="Liu B."/>
            <person name="Li W."/>
            <person name="Simpson S."/>
            <person name="Scheffler B."/>
            <person name="Saski C."/>
            <person name="Grover C."/>
            <person name="Hu G."/>
            <person name="Conover J."/>
            <person name="Carlson J."/>
            <person name="Shu S."/>
            <person name="Boston L."/>
            <person name="Williams M."/>
            <person name="Peterson D."/>
            <person name="Mcgee K."/>
            <person name="Jones D."/>
            <person name="Wendel J."/>
            <person name="Stelly D."/>
            <person name="Grimwood J."/>
            <person name="Schmutz J."/>
        </authorList>
    </citation>
    <scope>NUCLEOTIDE SEQUENCE [LARGE SCALE GENOMIC DNA]</scope>
    <source>
        <strain evidence="2">1808015.09</strain>
    </source>
</reference>
<dbReference type="SUPFAM" id="SSF52058">
    <property type="entry name" value="L domain-like"/>
    <property type="match status" value="1"/>
</dbReference>
<evidence type="ECO:0008006" key="4">
    <source>
        <dbReference type="Google" id="ProtNLM"/>
    </source>
</evidence>
<dbReference type="AlphaFoldDB" id="A0A5D2B8H9"/>
<accession>A0A5D2B8H9</accession>
<feature type="chain" id="PRO_5023098593" description="Leucine-rich repeat-containing N-terminal plant-type domain-containing protein" evidence="1">
    <location>
        <begin position="21"/>
        <end position="86"/>
    </location>
</feature>
<dbReference type="Proteomes" id="UP000323506">
    <property type="component" value="Chromosome D09"/>
</dbReference>
<feature type="signal peptide" evidence="1">
    <location>
        <begin position="1"/>
        <end position="20"/>
    </location>
</feature>
<sequence>MGLLIGLLLHFSIVFHFVDSGKFCCLSLMLSAIYNYCIQLLNMNLSGTLAPELGQLSHLKILHFMWNELTGNIPKEIGHISTLRLL</sequence>
<evidence type="ECO:0000256" key="1">
    <source>
        <dbReference type="SAM" id="SignalP"/>
    </source>
</evidence>
<keyword evidence="1" id="KW-0732">Signal</keyword>
<keyword evidence="3" id="KW-1185">Reference proteome</keyword>
<dbReference type="EMBL" id="CM017709">
    <property type="protein sequence ID" value="TYG53634.1"/>
    <property type="molecule type" value="Genomic_DNA"/>
</dbReference>
<evidence type="ECO:0000313" key="2">
    <source>
        <dbReference type="EMBL" id="TYG53634.1"/>
    </source>
</evidence>
<dbReference type="InterPro" id="IPR032675">
    <property type="entry name" value="LRR_dom_sf"/>
</dbReference>
<dbReference type="Gene3D" id="3.80.10.10">
    <property type="entry name" value="Ribonuclease Inhibitor"/>
    <property type="match status" value="1"/>
</dbReference>
<name>A0A5D2B8H9_GOSDA</name>
<proteinExistence type="predicted"/>
<gene>
    <name evidence="2" type="ORF">ES288_D09G125200v1</name>
</gene>
<protein>
    <recommendedName>
        <fullName evidence="4">Leucine-rich repeat-containing N-terminal plant-type domain-containing protein</fullName>
    </recommendedName>
</protein>